<feature type="transmembrane region" description="Helical" evidence="1">
    <location>
        <begin position="145"/>
        <end position="168"/>
    </location>
</feature>
<feature type="transmembrane region" description="Helical" evidence="1">
    <location>
        <begin position="114"/>
        <end position="138"/>
    </location>
</feature>
<dbReference type="InterPro" id="IPR016833">
    <property type="entry name" value="Put_Na-Bile_cotransptr"/>
</dbReference>
<dbReference type="AlphaFoldDB" id="A0A840TSN7"/>
<feature type="transmembrane region" description="Helical" evidence="1">
    <location>
        <begin position="249"/>
        <end position="267"/>
    </location>
</feature>
<feature type="transmembrane region" description="Helical" evidence="1">
    <location>
        <begin position="180"/>
        <end position="199"/>
    </location>
</feature>
<keyword evidence="3" id="KW-1185">Reference proteome</keyword>
<gene>
    <name evidence="2" type="ORF">HNQ92_002426</name>
</gene>
<protein>
    <submittedName>
        <fullName evidence="2">Sodium/bile acid cotransporter 7</fullName>
    </submittedName>
</protein>
<feature type="transmembrane region" description="Helical" evidence="1">
    <location>
        <begin position="12"/>
        <end position="38"/>
    </location>
</feature>
<dbReference type="PIRSF" id="PIRSF026166">
    <property type="entry name" value="UCP026166"/>
    <property type="match status" value="1"/>
</dbReference>
<dbReference type="PANTHER" id="PTHR18640">
    <property type="entry name" value="SOLUTE CARRIER FAMILY 10 MEMBER 7"/>
    <property type="match status" value="1"/>
</dbReference>
<feature type="transmembrane region" description="Helical" evidence="1">
    <location>
        <begin position="81"/>
        <end position="102"/>
    </location>
</feature>
<proteinExistence type="predicted"/>
<dbReference type="Pfam" id="PF13593">
    <property type="entry name" value="SBF_like"/>
    <property type="match status" value="1"/>
</dbReference>
<sequence length="346" mass="38069">MKNTFLGVSQRVLSVAAKAGLDGFLLALLGMIGLAYLWPYPGTEQSPVPLADIATYGVSLIFFFYGLRLSPEKLRAGLSNWRLHTLVHLATFVLFPVLVLLIRPFFRGADNEVLWLGIFFLAALPSTVSSSVVMVSMAGGNIPAAIFNASISSLLGVFITPVWMGLVLDKSSTSFELGPVIIKLTIQVLVPVFLGILLHRRWGTWAERHKHTLRAFDQTTILLIIYTSFCESFDEGLFASFSWGHLGTLAVGMVVLFYLIYGLMILGSRWLGFRREDRITAVFCGSKKSMVQGAVMAKVLFGGSAEAGIILLPIMLYHALQLIMASMLAQRMARETARRLASESTR</sequence>
<keyword evidence="1" id="KW-0472">Membrane</keyword>
<dbReference type="InterPro" id="IPR038770">
    <property type="entry name" value="Na+/solute_symporter_sf"/>
</dbReference>
<feature type="transmembrane region" description="Helical" evidence="1">
    <location>
        <begin position="50"/>
        <end position="69"/>
    </location>
</feature>
<keyword evidence="1" id="KW-0812">Transmembrane</keyword>
<accession>A0A840TSN7</accession>
<dbReference type="RefSeq" id="WP_184174233.1">
    <property type="nucleotide sequence ID" value="NZ_JACHGF010000003.1"/>
</dbReference>
<evidence type="ECO:0000313" key="2">
    <source>
        <dbReference type="EMBL" id="MBB5284283.1"/>
    </source>
</evidence>
<dbReference type="GO" id="GO:0005886">
    <property type="term" value="C:plasma membrane"/>
    <property type="evidence" value="ECO:0007669"/>
    <property type="project" value="TreeGrafter"/>
</dbReference>
<dbReference type="EMBL" id="JACHGF010000003">
    <property type="protein sequence ID" value="MBB5284283.1"/>
    <property type="molecule type" value="Genomic_DNA"/>
</dbReference>
<keyword evidence="1" id="KW-1133">Transmembrane helix</keyword>
<dbReference type="Gene3D" id="1.20.1530.20">
    <property type="match status" value="1"/>
</dbReference>
<evidence type="ECO:0000313" key="3">
    <source>
        <dbReference type="Proteomes" id="UP000557307"/>
    </source>
</evidence>
<dbReference type="Proteomes" id="UP000557307">
    <property type="component" value="Unassembled WGS sequence"/>
</dbReference>
<name>A0A840TSN7_9BACT</name>
<evidence type="ECO:0000256" key="1">
    <source>
        <dbReference type="SAM" id="Phobius"/>
    </source>
</evidence>
<organism evidence="2 3">
    <name type="scientific">Rhabdobacter roseus</name>
    <dbReference type="NCBI Taxonomy" id="1655419"/>
    <lineage>
        <taxon>Bacteria</taxon>
        <taxon>Pseudomonadati</taxon>
        <taxon>Bacteroidota</taxon>
        <taxon>Cytophagia</taxon>
        <taxon>Cytophagales</taxon>
        <taxon>Cytophagaceae</taxon>
        <taxon>Rhabdobacter</taxon>
    </lineage>
</organism>
<dbReference type="PANTHER" id="PTHR18640:SF5">
    <property type="entry name" value="SODIUM_BILE ACID COTRANSPORTER 7"/>
    <property type="match status" value="1"/>
</dbReference>
<reference evidence="2 3" key="1">
    <citation type="submission" date="2020-08" db="EMBL/GenBank/DDBJ databases">
        <title>Genomic Encyclopedia of Type Strains, Phase IV (KMG-IV): sequencing the most valuable type-strain genomes for metagenomic binning, comparative biology and taxonomic classification.</title>
        <authorList>
            <person name="Goeker M."/>
        </authorList>
    </citation>
    <scope>NUCLEOTIDE SEQUENCE [LARGE SCALE GENOMIC DNA]</scope>
    <source>
        <strain evidence="2 3">DSM 105074</strain>
    </source>
</reference>
<comment type="caution">
    <text evidence="2">The sequence shown here is derived from an EMBL/GenBank/DDBJ whole genome shotgun (WGS) entry which is preliminary data.</text>
</comment>